<feature type="domain" description="Calcineurin-like phosphoesterase" evidence="8">
    <location>
        <begin position="1"/>
        <end position="218"/>
    </location>
</feature>
<keyword evidence="7" id="KW-0255">Endonuclease</keyword>
<evidence type="ECO:0000256" key="6">
    <source>
        <dbReference type="ARBA" id="ARBA00022839"/>
    </source>
</evidence>
<protein>
    <recommendedName>
        <fullName evidence="3 7">Nuclease SbcCD subunit D</fullName>
    </recommendedName>
</protein>
<dbReference type="InterPro" id="IPR029052">
    <property type="entry name" value="Metallo-depent_PP-like"/>
</dbReference>
<keyword evidence="7" id="KW-0233">DNA recombination</keyword>
<comment type="subunit">
    <text evidence="2 7">Heterodimer of SbcC and SbcD.</text>
</comment>
<evidence type="ECO:0000259" key="8">
    <source>
        <dbReference type="Pfam" id="PF00149"/>
    </source>
</evidence>
<evidence type="ECO:0000256" key="4">
    <source>
        <dbReference type="ARBA" id="ARBA00022722"/>
    </source>
</evidence>
<dbReference type="EMBL" id="LOBR01000072">
    <property type="protein sequence ID" value="KYN85108.1"/>
    <property type="molecule type" value="Genomic_DNA"/>
</dbReference>
<dbReference type="AlphaFoldDB" id="A0A151KUN1"/>
<proteinExistence type="inferred from homology"/>
<dbReference type="GO" id="GO:0006310">
    <property type="term" value="P:DNA recombination"/>
    <property type="evidence" value="ECO:0007669"/>
    <property type="project" value="UniProtKB-KW"/>
</dbReference>
<organism evidence="10 11">
    <name type="scientific">Vibrio cidicii</name>
    <dbReference type="NCBI Taxonomy" id="1763883"/>
    <lineage>
        <taxon>Bacteria</taxon>
        <taxon>Pseudomonadati</taxon>
        <taxon>Pseudomonadota</taxon>
        <taxon>Gammaproteobacteria</taxon>
        <taxon>Vibrionales</taxon>
        <taxon>Vibrionaceae</taxon>
        <taxon>Vibrio</taxon>
    </lineage>
</organism>
<dbReference type="Pfam" id="PF00149">
    <property type="entry name" value="Metallophos"/>
    <property type="match status" value="1"/>
</dbReference>
<dbReference type="Pfam" id="PF12320">
    <property type="entry name" value="SbcD_C"/>
    <property type="match status" value="1"/>
</dbReference>
<keyword evidence="6 7" id="KW-0269">Exonuclease</keyword>
<evidence type="ECO:0000313" key="10">
    <source>
        <dbReference type="EMBL" id="KYN85108.1"/>
    </source>
</evidence>
<dbReference type="PANTHER" id="PTHR30337:SF0">
    <property type="entry name" value="NUCLEASE SBCCD SUBUNIT D"/>
    <property type="match status" value="1"/>
</dbReference>
<dbReference type="InterPro" id="IPR050535">
    <property type="entry name" value="DNA_Repair-Maintenance_Comp"/>
</dbReference>
<keyword evidence="7" id="KW-0235">DNA replication</keyword>
<keyword evidence="4 7" id="KW-0540">Nuclease</keyword>
<reference evidence="11" key="1">
    <citation type="submission" date="2015-12" db="EMBL/GenBank/DDBJ databases">
        <authorList>
            <person name="Shamseldin A."/>
            <person name="Moawad H."/>
            <person name="Abd El-Rahim W.M."/>
            <person name="Sadowsky M.J."/>
        </authorList>
    </citation>
    <scope>NUCLEOTIDE SEQUENCE [LARGE SCALE GENOMIC DNA]</scope>
    <source>
        <strain evidence="11">2538-88</strain>
    </source>
</reference>
<comment type="similarity">
    <text evidence="1 7">Belongs to the SbcD family.</text>
</comment>
<dbReference type="SUPFAM" id="SSF56300">
    <property type="entry name" value="Metallo-dependent phosphatases"/>
    <property type="match status" value="1"/>
</dbReference>
<dbReference type="InterPro" id="IPR004593">
    <property type="entry name" value="SbcD"/>
</dbReference>
<evidence type="ECO:0000313" key="11">
    <source>
        <dbReference type="Proteomes" id="UP000075346"/>
    </source>
</evidence>
<accession>A0A151KUN1</accession>
<dbReference type="InterPro" id="IPR026843">
    <property type="entry name" value="SbcD_C"/>
</dbReference>
<gene>
    <name evidence="7" type="primary">sbcD</name>
    <name evidence="10" type="ORF">ATY37_04880</name>
</gene>
<dbReference type="NCBIfam" id="TIGR00619">
    <property type="entry name" value="sbcd"/>
    <property type="match status" value="1"/>
</dbReference>
<evidence type="ECO:0000256" key="2">
    <source>
        <dbReference type="ARBA" id="ARBA00011322"/>
    </source>
</evidence>
<comment type="caution">
    <text evidence="10">The sequence shown here is derived from an EMBL/GenBank/DDBJ whole genome shotgun (WGS) entry which is preliminary data.</text>
</comment>
<dbReference type="CDD" id="cd00840">
    <property type="entry name" value="MPP_Mre11_N"/>
    <property type="match status" value="1"/>
</dbReference>
<dbReference type="GO" id="GO:0006260">
    <property type="term" value="P:DNA replication"/>
    <property type="evidence" value="ECO:0007669"/>
    <property type="project" value="UniProtKB-KW"/>
</dbReference>
<name>A0A151KUN1_9VIBR</name>
<dbReference type="RefSeq" id="WP_061897682.1">
    <property type="nucleotide sequence ID" value="NZ_LOBR01000072.1"/>
</dbReference>
<evidence type="ECO:0000256" key="3">
    <source>
        <dbReference type="ARBA" id="ARBA00013365"/>
    </source>
</evidence>
<sequence>MKFIHTSDWHLGRQFHNVSLLEDQSAVLDQLIEYIAQHPVDAVVVAGDIFDRSVPPTAAVELLDQTVTRVCGELNTPMIIIPGNHDGAQRLGFGASQMKQAGLHIISNFKQMLTPVVVESEQAGQVAFYGMPYSDPEQVRFAFDADVKDYDQAHKVLVEEIKARLQHVQKNVLLSHCFVDGGESSDSERPLSIGGSDRVSADHFRCFDYVALGHLHQPQQRSKAHIRYSGSLMKYSFSEQHQKKGFTLVTLDENGFANAEHVALKAPREMRVLEGELDDIITRGKTDPNADDYLLVRLLDKHAILNPMDKLRAVYPNVLHLEKPGMLIGVEQQMAQAKLARSEVDMFRDFFREAQESELSSAQDQALSAIVKDLLKQ</sequence>
<evidence type="ECO:0000256" key="1">
    <source>
        <dbReference type="ARBA" id="ARBA00010555"/>
    </source>
</evidence>
<dbReference type="PANTHER" id="PTHR30337">
    <property type="entry name" value="COMPONENT OF ATP-DEPENDENT DSDNA EXONUCLEASE"/>
    <property type="match status" value="1"/>
</dbReference>
<dbReference type="GO" id="GO:0008408">
    <property type="term" value="F:3'-5' exonuclease activity"/>
    <property type="evidence" value="ECO:0007669"/>
    <property type="project" value="InterPro"/>
</dbReference>
<evidence type="ECO:0000256" key="5">
    <source>
        <dbReference type="ARBA" id="ARBA00022801"/>
    </source>
</evidence>
<dbReference type="InterPro" id="IPR004843">
    <property type="entry name" value="Calcineurin-like_PHP"/>
</dbReference>
<keyword evidence="5 7" id="KW-0378">Hydrolase</keyword>
<evidence type="ECO:0000259" key="9">
    <source>
        <dbReference type="Pfam" id="PF12320"/>
    </source>
</evidence>
<comment type="function">
    <text evidence="7">SbcCD cleaves DNA hairpin structures. These structures can inhibit DNA replication and are intermediates in certain DNA recombination reactions. The complex acts as a 3'-&gt;5' double strand exonuclease that can open hairpins. It also has a 5' single-strand endonuclease activity.</text>
</comment>
<feature type="domain" description="Nuclease SbcCD subunit D C-terminal" evidence="9">
    <location>
        <begin position="267"/>
        <end position="353"/>
    </location>
</feature>
<dbReference type="InterPro" id="IPR041796">
    <property type="entry name" value="Mre11_N"/>
</dbReference>
<evidence type="ECO:0000256" key="7">
    <source>
        <dbReference type="RuleBase" id="RU363069"/>
    </source>
</evidence>
<dbReference type="Gene3D" id="3.60.21.10">
    <property type="match status" value="1"/>
</dbReference>
<dbReference type="GO" id="GO:0004519">
    <property type="term" value="F:endonuclease activity"/>
    <property type="evidence" value="ECO:0007669"/>
    <property type="project" value="UniProtKB-KW"/>
</dbReference>
<dbReference type="Proteomes" id="UP000075346">
    <property type="component" value="Unassembled WGS sequence"/>
</dbReference>